<dbReference type="EMBL" id="JAKOGI010002922">
    <property type="protein sequence ID" value="KAJ8421101.1"/>
    <property type="molecule type" value="Genomic_DNA"/>
</dbReference>
<reference evidence="1" key="1">
    <citation type="submission" date="2022-04" db="EMBL/GenBank/DDBJ databases">
        <title>Carnegiea gigantea Genome sequencing and assembly v2.</title>
        <authorList>
            <person name="Copetti D."/>
            <person name="Sanderson M.J."/>
            <person name="Burquez A."/>
            <person name="Wojciechowski M.F."/>
        </authorList>
    </citation>
    <scope>NUCLEOTIDE SEQUENCE</scope>
    <source>
        <strain evidence="1">SGP5-SGP5p</strain>
        <tissue evidence="1">Aerial part</tissue>
    </source>
</reference>
<dbReference type="Pfam" id="PF05340">
    <property type="entry name" value="DUF740"/>
    <property type="match status" value="1"/>
</dbReference>
<evidence type="ECO:0000313" key="1">
    <source>
        <dbReference type="EMBL" id="KAJ8421101.1"/>
    </source>
</evidence>
<evidence type="ECO:0000313" key="2">
    <source>
        <dbReference type="Proteomes" id="UP001153076"/>
    </source>
</evidence>
<accession>A0A9Q1JI39</accession>
<keyword evidence="2" id="KW-1185">Reference proteome</keyword>
<sequence length="204" mass="22784">MAFYPEEDDVWKCPRHPSKRRRTGVCPVCLKQRLSALCPDCANLRPCSCCSTSSSSSTSSSFSFHFSDVASVGKISTLIADEPPFRRSRSAAASSSFLRFSGGERKTPAPEIPQNRSKSSSIWSVLWPQKVKREKMEDVEKIKLRKSRSVAVGGGERFSPAGKWKSWYFPIPMKVFRQSKAAKIVVDERSPLHRDSVDFGGTKC</sequence>
<comment type="caution">
    <text evidence="1">The sequence shown here is derived from an EMBL/GenBank/DDBJ whole genome shotgun (WGS) entry which is preliminary data.</text>
</comment>
<protein>
    <submittedName>
        <fullName evidence="1">Uncharacterized protein</fullName>
    </submittedName>
</protein>
<gene>
    <name evidence="1" type="ORF">Cgig2_007967</name>
</gene>
<dbReference type="InterPro" id="IPR008004">
    <property type="entry name" value="OCTOPUS-like"/>
</dbReference>
<name>A0A9Q1JI39_9CARY</name>
<organism evidence="1 2">
    <name type="scientific">Carnegiea gigantea</name>
    <dbReference type="NCBI Taxonomy" id="171969"/>
    <lineage>
        <taxon>Eukaryota</taxon>
        <taxon>Viridiplantae</taxon>
        <taxon>Streptophyta</taxon>
        <taxon>Embryophyta</taxon>
        <taxon>Tracheophyta</taxon>
        <taxon>Spermatophyta</taxon>
        <taxon>Magnoliopsida</taxon>
        <taxon>eudicotyledons</taxon>
        <taxon>Gunneridae</taxon>
        <taxon>Pentapetalae</taxon>
        <taxon>Caryophyllales</taxon>
        <taxon>Cactineae</taxon>
        <taxon>Cactaceae</taxon>
        <taxon>Cactoideae</taxon>
        <taxon>Echinocereeae</taxon>
        <taxon>Carnegiea</taxon>
    </lineage>
</organism>
<dbReference type="OrthoDB" id="691764at2759"/>
<dbReference type="AlphaFoldDB" id="A0A9Q1JI39"/>
<dbReference type="PANTHER" id="PTHR34197">
    <property type="entry name" value="OS04G0591300 PROTEIN"/>
    <property type="match status" value="1"/>
</dbReference>
<proteinExistence type="predicted"/>
<dbReference type="Proteomes" id="UP001153076">
    <property type="component" value="Unassembled WGS sequence"/>
</dbReference>
<dbReference type="PANTHER" id="PTHR34197:SF2">
    <property type="entry name" value="OS04G0591300 PROTEIN"/>
    <property type="match status" value="1"/>
</dbReference>